<organism evidence="10 11">
    <name type="scientific">Flavonifractor plautii</name>
    <name type="common">Fusobacterium plautii</name>
    <dbReference type="NCBI Taxonomy" id="292800"/>
    <lineage>
        <taxon>Bacteria</taxon>
        <taxon>Bacillati</taxon>
        <taxon>Bacillota</taxon>
        <taxon>Clostridia</taxon>
        <taxon>Eubacteriales</taxon>
        <taxon>Oscillospiraceae</taxon>
        <taxon>Flavonifractor</taxon>
    </lineage>
</organism>
<evidence type="ECO:0000256" key="3">
    <source>
        <dbReference type="ARBA" id="ARBA00022801"/>
    </source>
</evidence>
<dbReference type="SUPFAM" id="SSF52540">
    <property type="entry name" value="P-loop containing nucleoside triphosphate hydrolases"/>
    <property type="match status" value="1"/>
</dbReference>
<feature type="domain" description="Helicase ATP-binding" evidence="8">
    <location>
        <begin position="273"/>
        <end position="409"/>
    </location>
</feature>
<gene>
    <name evidence="10" type="ORF">GKE97_13370</name>
</gene>
<evidence type="ECO:0000256" key="7">
    <source>
        <dbReference type="ARBA" id="ARBA00047984"/>
    </source>
</evidence>
<dbReference type="PANTHER" id="PTHR12131:SF1">
    <property type="entry name" value="ATP-DEPENDENT RNA HELICASE SUPV3L1, MITOCHONDRIAL-RELATED"/>
    <property type="match status" value="1"/>
</dbReference>
<keyword evidence="2" id="KW-0547">Nucleotide-binding</keyword>
<dbReference type="Proteomes" id="UP000434475">
    <property type="component" value="Unassembled WGS sequence"/>
</dbReference>
<evidence type="ECO:0000256" key="6">
    <source>
        <dbReference type="ARBA" id="ARBA00022946"/>
    </source>
</evidence>
<keyword evidence="5" id="KW-0067">ATP-binding</keyword>
<dbReference type="Pfam" id="PF00271">
    <property type="entry name" value="Helicase_C"/>
    <property type="match status" value="1"/>
</dbReference>
<dbReference type="EMBL" id="WKPR01000013">
    <property type="protein sequence ID" value="MSB20501.1"/>
    <property type="molecule type" value="Genomic_DNA"/>
</dbReference>
<keyword evidence="6" id="KW-0809">Transit peptide</keyword>
<keyword evidence="4 10" id="KW-0347">Helicase</keyword>
<dbReference type="SMART" id="SM00490">
    <property type="entry name" value="HELICc"/>
    <property type="match status" value="1"/>
</dbReference>
<dbReference type="CDD" id="cd17913">
    <property type="entry name" value="DEXQc_Suv3"/>
    <property type="match status" value="1"/>
</dbReference>
<feature type="domain" description="Helicase C-terminal" evidence="9">
    <location>
        <begin position="419"/>
        <end position="588"/>
    </location>
</feature>
<dbReference type="GO" id="GO:0003724">
    <property type="term" value="F:RNA helicase activity"/>
    <property type="evidence" value="ECO:0007669"/>
    <property type="project" value="UniProtKB-EC"/>
</dbReference>
<accession>A0A6I2R2T8</accession>
<dbReference type="Gene3D" id="1.20.272.40">
    <property type="match status" value="1"/>
</dbReference>
<evidence type="ECO:0000259" key="9">
    <source>
        <dbReference type="PROSITE" id="PS51194"/>
    </source>
</evidence>
<dbReference type="GO" id="GO:0005524">
    <property type="term" value="F:ATP binding"/>
    <property type="evidence" value="ECO:0007669"/>
    <property type="project" value="UniProtKB-KW"/>
</dbReference>
<dbReference type="InterPro" id="IPR055206">
    <property type="entry name" value="DEXQc_SUV3"/>
</dbReference>
<evidence type="ECO:0000313" key="11">
    <source>
        <dbReference type="Proteomes" id="UP000434475"/>
    </source>
</evidence>
<evidence type="ECO:0000259" key="8">
    <source>
        <dbReference type="PROSITE" id="PS51192"/>
    </source>
</evidence>
<protein>
    <recommendedName>
        <fullName evidence="1">RNA helicase</fullName>
        <ecNumber evidence="1">3.6.4.13</ecNumber>
    </recommendedName>
</protein>
<dbReference type="EC" id="3.6.4.13" evidence="1"/>
<evidence type="ECO:0000313" key="10">
    <source>
        <dbReference type="EMBL" id="MSB20501.1"/>
    </source>
</evidence>
<dbReference type="InterPro" id="IPR001650">
    <property type="entry name" value="Helicase_C-like"/>
</dbReference>
<sequence length="784" mass="88517">MSPKTEKNYGIPLKKAGAKYTRKELRSLGWTNAMIDVLPVCMAKRNNDVYYRASDVAAALESNPKFVEYLINEAADKQSKAHLRDIPAERRAELAKRLADILQPAFEAAAIAPEIKPIAAAWHNLFIAALLAAQPAKNSMYEVIRGCDIIQKLQGIASKKSAKEASSTVSRAKKWRKVGQSAWSAIEKENSSFDVESYIATLDALARVEYQSQLVDAGITEPTADIFSFKSIRNNYPVNEGLYTCYLTYYVPAAITRDLQKLIVVDPKDEYPAARQMERRFEIHVGGTNTGKTYQSLQRLKEAATGVYLAPLRLLALEVQERMLDDGVICSMLTGEEEDIRPGATHISSTVEKLDINRRYDVAVIDECQLIDDRDRGYAWTRAILGVQATEIHLCVAPEGLHILERLIKDLGEPYTVVQHERKVPLIWKDRPVKITQVQKGDAFVAFSKKRVLQLADELRHNGIPTSIIYGNLPYATRRRQMQMFLDGDTMALVATDAIGMGLNLPIRRIVFTQDEKYDGIEMRPLKPGEVRQIAGRAGRFGIYDKGFAAAGPDCEYDLGKMLETVPSNVKEAALGFSDLVLKVDRPIIDVLKVWNQMPVKKPYYRMDITRYITIINYILNTLHLEFSKEDLLRAASIPFDEKDADLLALFGIYCRACAGGASAMDKPNRDGNRLGDLELFYKSLDLYYSFSKNFGLTWDKEWLAKEKELVAEEINYLLIHDLKSRGASCRQCGGPIPLNSPYSICNSCYQKQHREREKERRAMYGYVYSGRNGYYGSDDDDEF</sequence>
<dbReference type="RefSeq" id="WP_133248330.1">
    <property type="nucleotide sequence ID" value="NZ_JAQLWY010000015.1"/>
</dbReference>
<dbReference type="GO" id="GO:0016787">
    <property type="term" value="F:hydrolase activity"/>
    <property type="evidence" value="ECO:0007669"/>
    <property type="project" value="UniProtKB-KW"/>
</dbReference>
<name>A0A6I2R2T8_FLAPL</name>
<evidence type="ECO:0000256" key="5">
    <source>
        <dbReference type="ARBA" id="ARBA00022840"/>
    </source>
</evidence>
<keyword evidence="3" id="KW-0378">Hydrolase</keyword>
<proteinExistence type="predicted"/>
<dbReference type="PANTHER" id="PTHR12131">
    <property type="entry name" value="ATP-DEPENDENT RNA AND DNA HELICASE"/>
    <property type="match status" value="1"/>
</dbReference>
<dbReference type="Pfam" id="PF22527">
    <property type="entry name" value="DEXQc_Suv3"/>
    <property type="match status" value="1"/>
</dbReference>
<dbReference type="Gene3D" id="3.40.50.300">
    <property type="entry name" value="P-loop containing nucleotide triphosphate hydrolases"/>
    <property type="match status" value="2"/>
</dbReference>
<dbReference type="AlphaFoldDB" id="A0A6I2R2T8"/>
<reference evidence="10 11" key="1">
    <citation type="journal article" date="2019" name="Nat. Med.">
        <title>A library of human gut bacterial isolates paired with longitudinal multiomics data enables mechanistic microbiome research.</title>
        <authorList>
            <person name="Poyet M."/>
            <person name="Groussin M."/>
            <person name="Gibbons S.M."/>
            <person name="Avila-Pacheco J."/>
            <person name="Jiang X."/>
            <person name="Kearney S.M."/>
            <person name="Perrotta A.R."/>
            <person name="Berdy B."/>
            <person name="Zhao S."/>
            <person name="Lieberman T.D."/>
            <person name="Swanson P.K."/>
            <person name="Smith M."/>
            <person name="Roesemann S."/>
            <person name="Alexander J.E."/>
            <person name="Rich S.A."/>
            <person name="Livny J."/>
            <person name="Vlamakis H."/>
            <person name="Clish C."/>
            <person name="Bullock K."/>
            <person name="Deik A."/>
            <person name="Scott J."/>
            <person name="Pierce K.A."/>
            <person name="Xavier R.J."/>
            <person name="Alm E.J."/>
        </authorList>
    </citation>
    <scope>NUCLEOTIDE SEQUENCE [LARGE SCALE GENOMIC DNA]</scope>
    <source>
        <strain evidence="10 11">BIOML-A2</strain>
    </source>
</reference>
<dbReference type="InterPro" id="IPR050699">
    <property type="entry name" value="RNA-DNA_Helicase"/>
</dbReference>
<evidence type="ECO:0000256" key="4">
    <source>
        <dbReference type="ARBA" id="ARBA00022806"/>
    </source>
</evidence>
<dbReference type="InterPro" id="IPR027417">
    <property type="entry name" value="P-loop_NTPase"/>
</dbReference>
<evidence type="ECO:0000256" key="2">
    <source>
        <dbReference type="ARBA" id="ARBA00022741"/>
    </source>
</evidence>
<comment type="caution">
    <text evidence="10">The sequence shown here is derived from an EMBL/GenBank/DDBJ whole genome shotgun (WGS) entry which is preliminary data.</text>
</comment>
<dbReference type="PROSITE" id="PS51192">
    <property type="entry name" value="HELICASE_ATP_BIND_1"/>
    <property type="match status" value="1"/>
</dbReference>
<dbReference type="InterPro" id="IPR014001">
    <property type="entry name" value="Helicase_ATP-bd"/>
</dbReference>
<comment type="catalytic activity">
    <reaction evidence="7">
        <text>ATP + H2O = ADP + phosphate + H(+)</text>
        <dbReference type="Rhea" id="RHEA:13065"/>
        <dbReference type="ChEBI" id="CHEBI:15377"/>
        <dbReference type="ChEBI" id="CHEBI:15378"/>
        <dbReference type="ChEBI" id="CHEBI:30616"/>
        <dbReference type="ChEBI" id="CHEBI:43474"/>
        <dbReference type="ChEBI" id="CHEBI:456216"/>
        <dbReference type="EC" id="3.6.4.13"/>
    </reaction>
</comment>
<dbReference type="InterPro" id="IPR044774">
    <property type="entry name" value="Suv3_DEXQc"/>
</dbReference>
<evidence type="ECO:0000256" key="1">
    <source>
        <dbReference type="ARBA" id="ARBA00012552"/>
    </source>
</evidence>
<dbReference type="PROSITE" id="PS51194">
    <property type="entry name" value="HELICASE_CTER"/>
    <property type="match status" value="1"/>
</dbReference>